<dbReference type="Gene3D" id="3.10.350.10">
    <property type="entry name" value="LysM domain"/>
    <property type="match status" value="1"/>
</dbReference>
<dbReference type="PANTHER" id="PTHR34700:SF4">
    <property type="entry name" value="PHAGE-LIKE ELEMENT PBSX PROTEIN XKDP"/>
    <property type="match status" value="1"/>
</dbReference>
<evidence type="ECO:0000259" key="3">
    <source>
        <dbReference type="PROSITE" id="PS51782"/>
    </source>
</evidence>
<feature type="domain" description="LysM" evidence="3">
    <location>
        <begin position="178"/>
        <end position="229"/>
    </location>
</feature>
<evidence type="ECO:0000256" key="2">
    <source>
        <dbReference type="SAM" id="SignalP"/>
    </source>
</evidence>
<gene>
    <name evidence="4" type="ORF">EDC57_0993</name>
</gene>
<dbReference type="InterPro" id="IPR018392">
    <property type="entry name" value="LysM"/>
</dbReference>
<accession>A0A3N1Y8E5</accession>
<dbReference type="InterPro" id="IPR036779">
    <property type="entry name" value="LysM_dom_sf"/>
</dbReference>
<feature type="region of interest" description="Disordered" evidence="1">
    <location>
        <begin position="30"/>
        <end position="53"/>
    </location>
</feature>
<dbReference type="CDD" id="cd00118">
    <property type="entry name" value="LysM"/>
    <property type="match status" value="1"/>
</dbReference>
<dbReference type="PANTHER" id="PTHR34700">
    <property type="entry name" value="POTASSIUM BINDING PROTEIN KBP"/>
    <property type="match status" value="1"/>
</dbReference>
<dbReference type="PROSITE" id="PS51782">
    <property type="entry name" value="LYSM"/>
    <property type="match status" value="1"/>
</dbReference>
<dbReference type="EMBL" id="RJVI01000001">
    <property type="protein sequence ID" value="ROR35076.1"/>
    <property type="molecule type" value="Genomic_DNA"/>
</dbReference>
<dbReference type="Proteomes" id="UP000276634">
    <property type="component" value="Unassembled WGS sequence"/>
</dbReference>
<organism evidence="4 5">
    <name type="scientific">Inmirania thermothiophila</name>
    <dbReference type="NCBI Taxonomy" id="1750597"/>
    <lineage>
        <taxon>Bacteria</taxon>
        <taxon>Pseudomonadati</taxon>
        <taxon>Pseudomonadota</taxon>
        <taxon>Gammaproteobacteria</taxon>
        <taxon>Chromatiales</taxon>
        <taxon>Ectothiorhodospiraceae</taxon>
        <taxon>Inmirania</taxon>
    </lineage>
</organism>
<comment type="caution">
    <text evidence="4">The sequence shown here is derived from an EMBL/GenBank/DDBJ whole genome shotgun (WGS) entry which is preliminary data.</text>
</comment>
<dbReference type="PROSITE" id="PS51257">
    <property type="entry name" value="PROKAR_LIPOPROTEIN"/>
    <property type="match status" value="1"/>
</dbReference>
<feature type="signal peptide" evidence="2">
    <location>
        <begin position="1"/>
        <end position="26"/>
    </location>
</feature>
<dbReference type="Pfam" id="PF01476">
    <property type="entry name" value="LysM"/>
    <property type="match status" value="1"/>
</dbReference>
<feature type="chain" id="PRO_5018223087" evidence="2">
    <location>
        <begin position="27"/>
        <end position="268"/>
    </location>
</feature>
<evidence type="ECO:0000313" key="4">
    <source>
        <dbReference type="EMBL" id="ROR35076.1"/>
    </source>
</evidence>
<dbReference type="InterPro" id="IPR052196">
    <property type="entry name" value="Bact_Kbp"/>
</dbReference>
<dbReference type="AlphaFoldDB" id="A0A3N1Y8E5"/>
<keyword evidence="2" id="KW-0732">Signal</keyword>
<evidence type="ECO:0000256" key="1">
    <source>
        <dbReference type="SAM" id="MobiDB-lite"/>
    </source>
</evidence>
<proteinExistence type="predicted"/>
<protein>
    <submittedName>
        <fullName evidence="4">LysM domain-containing protein</fullName>
    </submittedName>
</protein>
<keyword evidence="5" id="KW-1185">Reference proteome</keyword>
<dbReference type="RefSeq" id="WP_245995125.1">
    <property type="nucleotide sequence ID" value="NZ_RJVI01000001.1"/>
</dbReference>
<dbReference type="SMART" id="SM00257">
    <property type="entry name" value="LysM"/>
    <property type="match status" value="1"/>
</dbReference>
<reference evidence="4 5" key="1">
    <citation type="submission" date="2018-11" db="EMBL/GenBank/DDBJ databases">
        <title>Genomic Encyclopedia of Type Strains, Phase IV (KMG-IV): sequencing the most valuable type-strain genomes for metagenomic binning, comparative biology and taxonomic classification.</title>
        <authorList>
            <person name="Goeker M."/>
        </authorList>
    </citation>
    <scope>NUCLEOTIDE SEQUENCE [LARGE SCALE GENOMIC DNA]</scope>
    <source>
        <strain evidence="4 5">DSM 100275</strain>
    </source>
</reference>
<sequence>MRSATFFRTALALAAAGGLLAGCASAPKEAPREQAQLEAPQQPSGPTEEEKRAAARAAAAQAIADARAAVARAESVDGLQPGTSATLQAAERAFDAGDYERAKTLADQARAEAELGYNQALLEKAKALIEQAKVYEADMTPAQRQTLADAEAAVRQAQGERAYALASGLLAELRASVLRYTVVRGDSLWKISGREEVYGDPFRWPLIYKRNRDQIRDADLIYPGQVFTIDRFPSPDAVAAAVEHARNRGAWSLGEVEASDLDYLNRSP</sequence>
<name>A0A3N1Y8E5_9GAMM</name>
<evidence type="ECO:0000313" key="5">
    <source>
        <dbReference type="Proteomes" id="UP000276634"/>
    </source>
</evidence>